<evidence type="ECO:0000256" key="1">
    <source>
        <dbReference type="SAM" id="Phobius"/>
    </source>
</evidence>
<keyword evidence="1" id="KW-0812">Transmembrane</keyword>
<dbReference type="InterPro" id="IPR007921">
    <property type="entry name" value="CHAP_dom"/>
</dbReference>
<feature type="domain" description="Peptidase C51" evidence="2">
    <location>
        <begin position="40"/>
        <end position="120"/>
    </location>
</feature>
<protein>
    <submittedName>
        <fullName evidence="3">Uncharacterized protein (TIGR02594 family)</fullName>
    </submittedName>
</protein>
<name>A0A4R3LRI9_9HYPH</name>
<proteinExistence type="predicted"/>
<gene>
    <name evidence="3" type="ORF">EDC22_1273</name>
</gene>
<dbReference type="EMBL" id="SMAK01000027">
    <property type="protein sequence ID" value="TCT02356.1"/>
    <property type="molecule type" value="Genomic_DNA"/>
</dbReference>
<keyword evidence="1" id="KW-1133">Transmembrane helix</keyword>
<dbReference type="RefSeq" id="WP_132808105.1">
    <property type="nucleotide sequence ID" value="NZ_SMAK01000027.1"/>
</dbReference>
<dbReference type="Pfam" id="PF05257">
    <property type="entry name" value="CHAP"/>
    <property type="match status" value="1"/>
</dbReference>
<dbReference type="Proteomes" id="UP000295678">
    <property type="component" value="Unassembled WGS sequence"/>
</dbReference>
<keyword evidence="4" id="KW-1185">Reference proteome</keyword>
<keyword evidence="1" id="KW-0472">Membrane</keyword>
<dbReference type="InterPro" id="IPR013423">
    <property type="entry name" value="CHP02594"/>
</dbReference>
<evidence type="ECO:0000313" key="3">
    <source>
        <dbReference type="EMBL" id="TCT02356.1"/>
    </source>
</evidence>
<dbReference type="SUPFAM" id="SSF54001">
    <property type="entry name" value="Cysteine proteinases"/>
    <property type="match status" value="1"/>
</dbReference>
<accession>A0A4R3LRI9</accession>
<feature type="transmembrane region" description="Helical" evidence="1">
    <location>
        <begin position="193"/>
        <end position="214"/>
    </location>
</feature>
<evidence type="ECO:0000313" key="4">
    <source>
        <dbReference type="Proteomes" id="UP000295678"/>
    </source>
</evidence>
<dbReference type="NCBIfam" id="TIGR02594">
    <property type="entry name" value="TIGR02594 family protein"/>
    <property type="match status" value="1"/>
</dbReference>
<dbReference type="AlphaFoldDB" id="A0A4R3LRI9"/>
<comment type="caution">
    <text evidence="3">The sequence shown here is derived from an EMBL/GenBank/DDBJ whole genome shotgun (WGS) entry which is preliminary data.</text>
</comment>
<evidence type="ECO:0000259" key="2">
    <source>
        <dbReference type="Pfam" id="PF05257"/>
    </source>
</evidence>
<reference evidence="3 4" key="1">
    <citation type="submission" date="2019-03" db="EMBL/GenBank/DDBJ databases">
        <title>Genomic Encyclopedia of Type Strains, Phase IV (KMG-IV): sequencing the most valuable type-strain genomes for metagenomic binning, comparative biology and taxonomic classification.</title>
        <authorList>
            <person name="Goeker M."/>
        </authorList>
    </citation>
    <scope>NUCLEOTIDE SEQUENCE [LARGE SCALE GENOMIC DNA]</scope>
    <source>
        <strain evidence="3 4">DSM 19345</strain>
    </source>
</reference>
<organism evidence="3 4">
    <name type="scientific">Tepidamorphus gemmatus</name>
    <dbReference type="NCBI Taxonomy" id="747076"/>
    <lineage>
        <taxon>Bacteria</taxon>
        <taxon>Pseudomonadati</taxon>
        <taxon>Pseudomonadota</taxon>
        <taxon>Alphaproteobacteria</taxon>
        <taxon>Hyphomicrobiales</taxon>
        <taxon>Tepidamorphaceae</taxon>
        <taxon>Tepidamorphus</taxon>
    </lineage>
</organism>
<dbReference type="InterPro" id="IPR038765">
    <property type="entry name" value="Papain-like_cys_pep_sf"/>
</dbReference>
<sequence length="229" mass="24624">MTPKWYQIAIAELGQQEIAGTAHNPRIVAYHQATGLRAQDDETPWCGAFVAWCLGTAGIPYDKASAASARSWLDWGRKLEHPTIGCVAVFWRGHRDGWQGHVGFYAGRDAQGRILVLGGNQGNAVSVRPYSADQLLGYRWPENVPLPPDIQPLRQSGVVQGSTVAAASGAAVIADNLPMLVSNLERADGHLEAGTLFGVAIGLLIIAGAGWALWQRIRAARELRDGVAR</sequence>
<dbReference type="OrthoDB" id="8219583at2"/>